<dbReference type="PANTHER" id="PTHR45527">
    <property type="entry name" value="NONRIBOSOMAL PEPTIDE SYNTHETASE"/>
    <property type="match status" value="1"/>
</dbReference>
<evidence type="ECO:0000256" key="1">
    <source>
        <dbReference type="SAM" id="MobiDB-lite"/>
    </source>
</evidence>
<evidence type="ECO:0000259" key="2">
    <source>
        <dbReference type="Pfam" id="PF00668"/>
    </source>
</evidence>
<dbReference type="EMBL" id="JAUSQZ010000001">
    <property type="protein sequence ID" value="MDP9828832.1"/>
    <property type="molecule type" value="Genomic_DNA"/>
</dbReference>
<dbReference type="Pfam" id="PF00668">
    <property type="entry name" value="Condensation"/>
    <property type="match status" value="1"/>
</dbReference>
<keyword evidence="4" id="KW-1185">Reference proteome</keyword>
<name>A0ABT9P808_9ACTN</name>
<feature type="region of interest" description="Disordered" evidence="1">
    <location>
        <begin position="232"/>
        <end position="311"/>
    </location>
</feature>
<dbReference type="Gene3D" id="3.30.559.10">
    <property type="entry name" value="Chloramphenicol acetyltransferase-like domain"/>
    <property type="match status" value="1"/>
</dbReference>
<dbReference type="InterPro" id="IPR001242">
    <property type="entry name" value="Condensation_dom"/>
</dbReference>
<comment type="caution">
    <text evidence="3">The sequence shown here is derived from an EMBL/GenBank/DDBJ whole genome shotgun (WGS) entry which is preliminary data.</text>
</comment>
<protein>
    <recommendedName>
        <fullName evidence="2">Condensation domain-containing protein</fullName>
    </recommendedName>
</protein>
<dbReference type="RefSeq" id="WP_307246416.1">
    <property type="nucleotide sequence ID" value="NZ_JAUSQZ010000001.1"/>
</dbReference>
<organism evidence="3 4">
    <name type="scientific">Kineosporia succinea</name>
    <dbReference type="NCBI Taxonomy" id="84632"/>
    <lineage>
        <taxon>Bacteria</taxon>
        <taxon>Bacillati</taxon>
        <taxon>Actinomycetota</taxon>
        <taxon>Actinomycetes</taxon>
        <taxon>Kineosporiales</taxon>
        <taxon>Kineosporiaceae</taxon>
        <taxon>Kineosporia</taxon>
    </lineage>
</organism>
<dbReference type="InterPro" id="IPR023213">
    <property type="entry name" value="CAT-like_dom_sf"/>
</dbReference>
<proteinExistence type="predicted"/>
<dbReference type="PANTHER" id="PTHR45527:SF1">
    <property type="entry name" value="FATTY ACID SYNTHASE"/>
    <property type="match status" value="1"/>
</dbReference>
<gene>
    <name evidence="3" type="ORF">J2S57_004581</name>
</gene>
<feature type="domain" description="Condensation" evidence="2">
    <location>
        <begin position="60"/>
        <end position="211"/>
    </location>
</feature>
<sequence>MRQIPLSSARIRPGRAYEWQVVLTGPPTASGPASYSQARHLAATRTALAMTTVHAPNTLFIAGTFEIPGAVDLTALEASFHHVVQRHDVLRTRYHGTTGDVHHADLTRTDHGQLKSTDDVRTYLHERFRRVCGFRGPTAIFGVVVRNDGASVYLALDHLIGDVVSMALAAHDITSAYEQIRAGSRPELPPTGSWLAYTETERADNQSLHADRPELAPWRDFASGTGSLLPWFPLESGRRPGNGQSALRPRPRPDPGQLPAGLGAAGTGAGSGHRIPPGELPFVPGLPPAAGRRDRVPVDLRDPGALPLVLP</sequence>
<evidence type="ECO:0000313" key="3">
    <source>
        <dbReference type="EMBL" id="MDP9828832.1"/>
    </source>
</evidence>
<evidence type="ECO:0000313" key="4">
    <source>
        <dbReference type="Proteomes" id="UP001235712"/>
    </source>
</evidence>
<accession>A0ABT9P808</accession>
<reference evidence="3 4" key="1">
    <citation type="submission" date="2023-07" db="EMBL/GenBank/DDBJ databases">
        <title>Sequencing the genomes of 1000 actinobacteria strains.</title>
        <authorList>
            <person name="Klenk H.-P."/>
        </authorList>
    </citation>
    <scope>NUCLEOTIDE SEQUENCE [LARGE SCALE GENOMIC DNA]</scope>
    <source>
        <strain evidence="3 4">DSM 44388</strain>
    </source>
</reference>
<feature type="compositionally biased region" description="Basic and acidic residues" evidence="1">
    <location>
        <begin position="291"/>
        <end position="302"/>
    </location>
</feature>
<dbReference type="Proteomes" id="UP001235712">
    <property type="component" value="Unassembled WGS sequence"/>
</dbReference>
<dbReference type="SUPFAM" id="SSF52777">
    <property type="entry name" value="CoA-dependent acyltransferases"/>
    <property type="match status" value="1"/>
</dbReference>